<dbReference type="Proteomes" id="UP000004881">
    <property type="component" value="Unassembled WGS sequence"/>
</dbReference>
<evidence type="ECO:0000256" key="1">
    <source>
        <dbReference type="SAM" id="Phobius"/>
    </source>
</evidence>
<name>A0ABQ0HKK9_9ACTN</name>
<evidence type="ECO:0000313" key="2">
    <source>
        <dbReference type="EMBL" id="GAB46424.1"/>
    </source>
</evidence>
<evidence type="ECO:0000313" key="3">
    <source>
        <dbReference type="Proteomes" id="UP000004881"/>
    </source>
</evidence>
<reference evidence="2 3" key="1">
    <citation type="submission" date="2012-02" db="EMBL/GenBank/DDBJ databases">
        <title>Whole genome shotgun sequence of Gordonia terrae NBRC 100016.</title>
        <authorList>
            <person name="Takarada H."/>
            <person name="Hosoyama A."/>
            <person name="Tsuchikane K."/>
            <person name="Katsumata H."/>
            <person name="Yamazaki S."/>
            <person name="Fujita N."/>
        </authorList>
    </citation>
    <scope>NUCLEOTIDE SEQUENCE [LARGE SCALE GENOMIC DNA]</scope>
    <source>
        <strain evidence="2 3">NBRC 100016</strain>
    </source>
</reference>
<comment type="caution">
    <text evidence="2">The sequence shown here is derived from an EMBL/GenBank/DDBJ whole genome shotgun (WGS) entry which is preliminary data.</text>
</comment>
<keyword evidence="1" id="KW-1133">Transmembrane helix</keyword>
<keyword evidence="3" id="KW-1185">Reference proteome</keyword>
<keyword evidence="1" id="KW-0472">Membrane</keyword>
<gene>
    <name evidence="2" type="ORF">GOTRE_152_00180</name>
</gene>
<dbReference type="EMBL" id="BAFD01000117">
    <property type="protein sequence ID" value="GAB46424.1"/>
    <property type="molecule type" value="Genomic_DNA"/>
</dbReference>
<organism evidence="2 3">
    <name type="scientific">Gordonia terrae NBRC 100016</name>
    <dbReference type="NCBI Taxonomy" id="1089454"/>
    <lineage>
        <taxon>Bacteria</taxon>
        <taxon>Bacillati</taxon>
        <taxon>Actinomycetota</taxon>
        <taxon>Actinomycetes</taxon>
        <taxon>Mycobacteriales</taxon>
        <taxon>Gordoniaceae</taxon>
        <taxon>Gordonia</taxon>
    </lineage>
</organism>
<proteinExistence type="predicted"/>
<sequence length="79" mass="8349">MRKCAGPGWQLWAPAGSLEPMSKNYLFAALGVVVASVTAVVAVGSLRRARRVVAPVSPTVPRIEEVREALAESTETQAS</sequence>
<accession>A0ABQ0HKK9</accession>
<feature type="transmembrane region" description="Helical" evidence="1">
    <location>
        <begin position="25"/>
        <end position="46"/>
    </location>
</feature>
<protein>
    <submittedName>
        <fullName evidence="2">Uncharacterized protein</fullName>
    </submittedName>
</protein>
<keyword evidence="1" id="KW-0812">Transmembrane</keyword>